<dbReference type="PANTHER" id="PTHR12570">
    <property type="match status" value="1"/>
</dbReference>
<keyword evidence="2 6" id="KW-0812">Transmembrane</keyword>
<feature type="transmembrane region" description="Helical" evidence="6">
    <location>
        <begin position="226"/>
        <end position="244"/>
    </location>
</feature>
<evidence type="ECO:0000256" key="4">
    <source>
        <dbReference type="ARBA" id="ARBA00023136"/>
    </source>
</evidence>
<evidence type="ECO:0000256" key="1">
    <source>
        <dbReference type="ARBA" id="ARBA00004141"/>
    </source>
</evidence>
<evidence type="ECO:0000256" key="5">
    <source>
        <dbReference type="SAM" id="MobiDB-lite"/>
    </source>
</evidence>
<feature type="transmembrane region" description="Helical" evidence="6">
    <location>
        <begin position="264"/>
        <end position="282"/>
    </location>
</feature>
<organism evidence="7 8">
    <name type="scientific">Delitschia confertaspora ATCC 74209</name>
    <dbReference type="NCBI Taxonomy" id="1513339"/>
    <lineage>
        <taxon>Eukaryota</taxon>
        <taxon>Fungi</taxon>
        <taxon>Dikarya</taxon>
        <taxon>Ascomycota</taxon>
        <taxon>Pezizomycotina</taxon>
        <taxon>Dothideomycetes</taxon>
        <taxon>Pleosporomycetidae</taxon>
        <taxon>Pleosporales</taxon>
        <taxon>Delitschiaceae</taxon>
        <taxon>Delitschia</taxon>
    </lineage>
</organism>
<reference evidence="7" key="1">
    <citation type="journal article" date="2020" name="Stud. Mycol.">
        <title>101 Dothideomycetes genomes: a test case for predicting lifestyles and emergence of pathogens.</title>
        <authorList>
            <person name="Haridas S."/>
            <person name="Albert R."/>
            <person name="Binder M."/>
            <person name="Bloem J."/>
            <person name="Labutti K."/>
            <person name="Salamov A."/>
            <person name="Andreopoulos B."/>
            <person name="Baker S."/>
            <person name="Barry K."/>
            <person name="Bills G."/>
            <person name="Bluhm B."/>
            <person name="Cannon C."/>
            <person name="Castanera R."/>
            <person name="Culley D."/>
            <person name="Daum C."/>
            <person name="Ezra D."/>
            <person name="Gonzalez J."/>
            <person name="Henrissat B."/>
            <person name="Kuo A."/>
            <person name="Liang C."/>
            <person name="Lipzen A."/>
            <person name="Lutzoni F."/>
            <person name="Magnuson J."/>
            <person name="Mondo S."/>
            <person name="Nolan M."/>
            <person name="Ohm R."/>
            <person name="Pangilinan J."/>
            <person name="Park H.-J."/>
            <person name="Ramirez L."/>
            <person name="Alfaro M."/>
            <person name="Sun H."/>
            <person name="Tritt A."/>
            <person name="Yoshinaga Y."/>
            <person name="Zwiers L.-H."/>
            <person name="Turgeon B."/>
            <person name="Goodwin S."/>
            <person name="Spatafora J."/>
            <person name="Crous P."/>
            <person name="Grigoriev I."/>
        </authorList>
    </citation>
    <scope>NUCLEOTIDE SEQUENCE</scope>
    <source>
        <strain evidence="7">ATCC 74209</strain>
    </source>
</reference>
<gene>
    <name evidence="7" type="ORF">GQ43DRAFT_362150</name>
</gene>
<feature type="transmembrane region" description="Helical" evidence="6">
    <location>
        <begin position="326"/>
        <end position="346"/>
    </location>
</feature>
<feature type="transmembrane region" description="Helical" evidence="6">
    <location>
        <begin position="389"/>
        <end position="407"/>
    </location>
</feature>
<sequence>MILPTSYVAAGSATTDSAANIPTPNPSSGNWSSIIGIVTAIVGNILISFALNLQRYAHIRLNREWEEEARGQKKRSTSYEGRSSAEDGHVKDRPARRYRSARQPDFTRNGTDDDYDATESDPLIPSSPPTHGLSLSRSRTSGRSVDASSNSGSDGPAEKTFKQKSYLKSLYWWAGIILMVTGEAGNFLAYGFAPASIVSPLGVVALISNCIIAPFLLKERFRVRDGLGVVVAVGGAVTVVLSASNNNPKLGPEDIWGLITTWEFETYLGITIVVIVALMFASNRFGDKNILIDLGLVGLFGGYTALSTKGVASMLSYTLWRAITFPVTYLLVAILAFTAVMQIKYINRALQRFDATQVIPTQFVLFTLSVILGSAILYRDFERTPSDDAGKFVGGCFLTFLGVWLITSGRRRPVD</sequence>
<dbReference type="Pfam" id="PF05653">
    <property type="entry name" value="Mg_trans_NIPA"/>
    <property type="match status" value="1"/>
</dbReference>
<feature type="transmembrane region" description="Helical" evidence="6">
    <location>
        <begin position="358"/>
        <end position="377"/>
    </location>
</feature>
<name>A0A9P4JZW3_9PLEO</name>
<keyword evidence="4 6" id="KW-0472">Membrane</keyword>
<evidence type="ECO:0000313" key="7">
    <source>
        <dbReference type="EMBL" id="KAF2205573.1"/>
    </source>
</evidence>
<dbReference type="GO" id="GO:0015095">
    <property type="term" value="F:magnesium ion transmembrane transporter activity"/>
    <property type="evidence" value="ECO:0007669"/>
    <property type="project" value="InterPro"/>
</dbReference>
<evidence type="ECO:0000256" key="6">
    <source>
        <dbReference type="SAM" id="Phobius"/>
    </source>
</evidence>
<feature type="compositionally biased region" description="Low complexity" evidence="5">
    <location>
        <begin position="132"/>
        <end position="144"/>
    </location>
</feature>
<protein>
    <submittedName>
        <fullName evidence="7">DUF803-domain-containing protein</fullName>
    </submittedName>
</protein>
<dbReference type="PANTHER" id="PTHR12570:SF65">
    <property type="entry name" value="MAGNESIUM TRANSPORTER NIPA9-RELATED"/>
    <property type="match status" value="1"/>
</dbReference>
<dbReference type="InterPro" id="IPR008521">
    <property type="entry name" value="Mg_trans_NIPA"/>
</dbReference>
<dbReference type="SUPFAM" id="SSF103481">
    <property type="entry name" value="Multidrug resistance efflux transporter EmrE"/>
    <property type="match status" value="1"/>
</dbReference>
<comment type="caution">
    <text evidence="7">The sequence shown here is derived from an EMBL/GenBank/DDBJ whole genome shotgun (WGS) entry which is preliminary data.</text>
</comment>
<dbReference type="Proteomes" id="UP000799536">
    <property type="component" value="Unassembled WGS sequence"/>
</dbReference>
<keyword evidence="8" id="KW-1185">Reference proteome</keyword>
<dbReference type="GO" id="GO:0016020">
    <property type="term" value="C:membrane"/>
    <property type="evidence" value="ECO:0007669"/>
    <property type="project" value="UniProtKB-SubCell"/>
</dbReference>
<comment type="subcellular location">
    <subcellularLocation>
        <location evidence="1">Membrane</location>
        <topology evidence="1">Multi-pass membrane protein</topology>
    </subcellularLocation>
</comment>
<evidence type="ECO:0000256" key="2">
    <source>
        <dbReference type="ARBA" id="ARBA00022692"/>
    </source>
</evidence>
<feature type="non-terminal residue" evidence="7">
    <location>
        <position position="415"/>
    </location>
</feature>
<evidence type="ECO:0000313" key="8">
    <source>
        <dbReference type="Proteomes" id="UP000799536"/>
    </source>
</evidence>
<keyword evidence="3 6" id="KW-1133">Transmembrane helix</keyword>
<feature type="region of interest" description="Disordered" evidence="5">
    <location>
        <begin position="66"/>
        <end position="158"/>
    </location>
</feature>
<accession>A0A9P4JZW3</accession>
<feature type="transmembrane region" description="Helical" evidence="6">
    <location>
        <begin position="170"/>
        <end position="191"/>
    </location>
</feature>
<evidence type="ECO:0000256" key="3">
    <source>
        <dbReference type="ARBA" id="ARBA00022989"/>
    </source>
</evidence>
<feature type="compositionally biased region" description="Basic and acidic residues" evidence="5">
    <location>
        <begin position="83"/>
        <end position="95"/>
    </location>
</feature>
<proteinExistence type="predicted"/>
<dbReference type="InterPro" id="IPR037185">
    <property type="entry name" value="EmrE-like"/>
</dbReference>
<dbReference type="OrthoDB" id="165382at2759"/>
<feature type="transmembrane region" description="Helical" evidence="6">
    <location>
        <begin position="197"/>
        <end position="217"/>
    </location>
</feature>
<dbReference type="EMBL" id="ML993853">
    <property type="protein sequence ID" value="KAF2205573.1"/>
    <property type="molecule type" value="Genomic_DNA"/>
</dbReference>
<dbReference type="AlphaFoldDB" id="A0A9P4JZW3"/>
<feature type="transmembrane region" description="Helical" evidence="6">
    <location>
        <begin position="31"/>
        <end position="53"/>
    </location>
</feature>